<name>A0A919PR78_9ACTN</name>
<dbReference type="AlphaFoldDB" id="A0A919PR78"/>
<dbReference type="RefSeq" id="WP_203850851.1">
    <property type="nucleotide sequence ID" value="NZ_BAAAVW010000008.1"/>
</dbReference>
<evidence type="ECO:0000256" key="1">
    <source>
        <dbReference type="SAM" id="Phobius"/>
    </source>
</evidence>
<reference evidence="2" key="1">
    <citation type="submission" date="2021-01" db="EMBL/GenBank/DDBJ databases">
        <title>Whole genome shotgun sequence of Dactylosporangium siamense NBRC 106093.</title>
        <authorList>
            <person name="Komaki H."/>
            <person name="Tamura T."/>
        </authorList>
    </citation>
    <scope>NUCLEOTIDE SEQUENCE</scope>
    <source>
        <strain evidence="2">NBRC 106093</strain>
    </source>
</reference>
<proteinExistence type="predicted"/>
<feature type="transmembrane region" description="Helical" evidence="1">
    <location>
        <begin position="108"/>
        <end position="126"/>
    </location>
</feature>
<keyword evidence="1" id="KW-1133">Transmembrane helix</keyword>
<feature type="transmembrane region" description="Helical" evidence="1">
    <location>
        <begin position="43"/>
        <end position="65"/>
    </location>
</feature>
<keyword evidence="1" id="KW-0812">Transmembrane</keyword>
<keyword evidence="3" id="KW-1185">Reference proteome</keyword>
<organism evidence="2 3">
    <name type="scientific">Dactylosporangium siamense</name>
    <dbReference type="NCBI Taxonomy" id="685454"/>
    <lineage>
        <taxon>Bacteria</taxon>
        <taxon>Bacillati</taxon>
        <taxon>Actinomycetota</taxon>
        <taxon>Actinomycetes</taxon>
        <taxon>Micromonosporales</taxon>
        <taxon>Micromonosporaceae</taxon>
        <taxon>Dactylosporangium</taxon>
    </lineage>
</organism>
<dbReference type="Proteomes" id="UP000660611">
    <property type="component" value="Unassembled WGS sequence"/>
</dbReference>
<protein>
    <submittedName>
        <fullName evidence="2">Uncharacterized protein</fullName>
    </submittedName>
</protein>
<dbReference type="EMBL" id="BONQ01000112">
    <property type="protein sequence ID" value="GIG49156.1"/>
    <property type="molecule type" value="Genomic_DNA"/>
</dbReference>
<gene>
    <name evidence="2" type="ORF">Dsi01nite_071970</name>
</gene>
<sequence>MVPVLLGRIQTRIFLLAVVGSVITALITPVLPGGGPLADRYRTAFVVLGAVAVLGVAWELLYHLLMQFRWEKDWPSLFGLLTGVPEAVVLWLLLRAGAVPGVETAPPVAAFVLQFAAVWTAVWLAANGPMRVPFLRWRFRGGRLT</sequence>
<accession>A0A919PR78</accession>
<evidence type="ECO:0000313" key="2">
    <source>
        <dbReference type="EMBL" id="GIG49156.1"/>
    </source>
</evidence>
<feature type="transmembrane region" description="Helical" evidence="1">
    <location>
        <begin position="12"/>
        <end position="31"/>
    </location>
</feature>
<keyword evidence="1" id="KW-0472">Membrane</keyword>
<evidence type="ECO:0000313" key="3">
    <source>
        <dbReference type="Proteomes" id="UP000660611"/>
    </source>
</evidence>
<comment type="caution">
    <text evidence="2">The sequence shown here is derived from an EMBL/GenBank/DDBJ whole genome shotgun (WGS) entry which is preliminary data.</text>
</comment>
<feature type="transmembrane region" description="Helical" evidence="1">
    <location>
        <begin position="77"/>
        <end position="96"/>
    </location>
</feature>